<evidence type="ECO:0000313" key="2">
    <source>
        <dbReference type="EMBL" id="CAG6596352.1"/>
    </source>
</evidence>
<dbReference type="EMBL" id="HBUE01336641">
    <property type="protein sequence ID" value="CAG6596352.1"/>
    <property type="molecule type" value="Transcribed_RNA"/>
</dbReference>
<protein>
    <submittedName>
        <fullName evidence="2">(northern house mosquito) hypothetical protein</fullName>
    </submittedName>
</protein>
<sequence length="100" mass="11394">MMAMESATNLEGPKFPYAATFSIRTSSSIKHTRRRPRNLPHKLPDAATVKFLQPDQNPHSHAHDDGHRICHESRTAQTRGHRQVLRTEPEEALLHFPPTP</sequence>
<accession>A0A8D8KZD6</accession>
<dbReference type="AlphaFoldDB" id="A0A8D8KZD6"/>
<organism evidence="2">
    <name type="scientific">Culex pipiens</name>
    <name type="common">House mosquito</name>
    <dbReference type="NCBI Taxonomy" id="7175"/>
    <lineage>
        <taxon>Eukaryota</taxon>
        <taxon>Metazoa</taxon>
        <taxon>Ecdysozoa</taxon>
        <taxon>Arthropoda</taxon>
        <taxon>Hexapoda</taxon>
        <taxon>Insecta</taxon>
        <taxon>Pterygota</taxon>
        <taxon>Neoptera</taxon>
        <taxon>Endopterygota</taxon>
        <taxon>Diptera</taxon>
        <taxon>Nematocera</taxon>
        <taxon>Culicoidea</taxon>
        <taxon>Culicidae</taxon>
        <taxon>Culicinae</taxon>
        <taxon>Culicini</taxon>
        <taxon>Culex</taxon>
        <taxon>Culex</taxon>
    </lineage>
</organism>
<proteinExistence type="predicted"/>
<evidence type="ECO:0000256" key="1">
    <source>
        <dbReference type="SAM" id="MobiDB-lite"/>
    </source>
</evidence>
<feature type="region of interest" description="Disordered" evidence="1">
    <location>
        <begin position="74"/>
        <end position="100"/>
    </location>
</feature>
<dbReference type="EMBL" id="HBUE01229862">
    <property type="protein sequence ID" value="CAG6544218.1"/>
    <property type="molecule type" value="Transcribed_RNA"/>
</dbReference>
<reference evidence="2" key="1">
    <citation type="submission" date="2021-05" db="EMBL/GenBank/DDBJ databases">
        <authorList>
            <person name="Alioto T."/>
            <person name="Alioto T."/>
            <person name="Gomez Garrido J."/>
        </authorList>
    </citation>
    <scope>NUCLEOTIDE SEQUENCE</scope>
</reference>
<name>A0A8D8KZD6_CULPI</name>